<evidence type="ECO:0000313" key="7">
    <source>
        <dbReference type="Proteomes" id="UP000004221"/>
    </source>
</evidence>
<evidence type="ECO:0000313" key="6">
    <source>
        <dbReference type="EMBL" id="CCF83169.1"/>
    </source>
</evidence>
<dbReference type="GO" id="GO:0016757">
    <property type="term" value="F:glycosyltransferase activity"/>
    <property type="evidence" value="ECO:0007669"/>
    <property type="project" value="UniProtKB-KW"/>
</dbReference>
<gene>
    <name evidence="6" type="ORF">NITHO_1990003</name>
</gene>
<keyword evidence="3 6" id="KW-0808">Transferase</keyword>
<feature type="transmembrane region" description="Helical" evidence="4">
    <location>
        <begin position="335"/>
        <end position="355"/>
    </location>
</feature>
<keyword evidence="2" id="KW-0328">Glycosyltransferase</keyword>
<dbReference type="AlphaFoldDB" id="I4EEQ7"/>
<reference evidence="6 7" key="1">
    <citation type="journal article" date="2012" name="ISME J.">
        <title>Nitrification expanded: discovery, physiology and genomics of a nitrite-oxidizing bacterium from the phylum Chloroflexi.</title>
        <authorList>
            <person name="Sorokin D.Y."/>
            <person name="Lucker S."/>
            <person name="Vejmelkova D."/>
            <person name="Kostrikina N.A."/>
            <person name="Kleerebezem R."/>
            <person name="Rijpstra W.I."/>
            <person name="Damste J.S."/>
            <person name="Le Paslier D."/>
            <person name="Muyzer G."/>
            <person name="Wagner M."/>
            <person name="van Loosdrecht M.C."/>
            <person name="Daims H."/>
        </authorList>
    </citation>
    <scope>NUCLEOTIDE SEQUENCE [LARGE SCALE GENOMIC DNA]</scope>
    <source>
        <strain evidence="7">none</strain>
    </source>
</reference>
<keyword evidence="4" id="KW-1133">Transmembrane helix</keyword>
<dbReference type="OrthoDB" id="9771846at2"/>
<sequence>MDAELFPKASVIVVGYNSRRFLDECFGALLNQAYPGRYEVLFIDNTSTDGSTAYVQEHFPSVRVIESGENLGYAGGNNVGAKFSQGDVLAFINPDTQAEPDWLCELVRPLVVDPAIGLTTSKIVLIDNPEVINTCGNDLTLTGIATCRLAGEAAGKVIADEDVAAVSGAACAIWKDLFFRLGGFDERFWMYLEDTDLSWRARLAGYRCRLAARSIVAHHYSFRLPPGKTRVIERNRYRMLAKNLSLWMLLALIPTLLVGELLTWGWAGLRGPRHLWAKALATFWVFGHLFELQQARQLPQALRRVSDGVILRHHLAVPPVSAVASGIAARIAGAMLLPLGALTAGLALSLAGILWSDSAGRSTIGPAASAVKIEGRAD</sequence>
<keyword evidence="4" id="KW-0472">Membrane</keyword>
<comment type="similarity">
    <text evidence="1">Belongs to the glycosyltransferase 2 family.</text>
</comment>
<keyword evidence="7" id="KW-1185">Reference proteome</keyword>
<dbReference type="EMBL" id="CAGS01000111">
    <property type="protein sequence ID" value="CCF83169.1"/>
    <property type="molecule type" value="Genomic_DNA"/>
</dbReference>
<dbReference type="Proteomes" id="UP000004221">
    <property type="component" value="Unassembled WGS sequence"/>
</dbReference>
<dbReference type="InterPro" id="IPR029044">
    <property type="entry name" value="Nucleotide-diphossugar_trans"/>
</dbReference>
<evidence type="ECO:0000259" key="5">
    <source>
        <dbReference type="Pfam" id="PF00535"/>
    </source>
</evidence>
<feature type="domain" description="Glycosyltransferase 2-like" evidence="5">
    <location>
        <begin position="10"/>
        <end position="115"/>
    </location>
</feature>
<dbReference type="Gene3D" id="3.90.550.10">
    <property type="entry name" value="Spore Coat Polysaccharide Biosynthesis Protein SpsA, Chain A"/>
    <property type="match status" value="1"/>
</dbReference>
<proteinExistence type="inferred from homology"/>
<comment type="caution">
    <text evidence="6">The sequence shown here is derived from an EMBL/GenBank/DDBJ whole genome shotgun (WGS) entry which is preliminary data.</text>
</comment>
<dbReference type="Pfam" id="PF00535">
    <property type="entry name" value="Glycos_transf_2"/>
    <property type="match status" value="1"/>
</dbReference>
<organism evidence="6 7">
    <name type="scientific">Nitrolancea hollandica Lb</name>
    <dbReference type="NCBI Taxonomy" id="1129897"/>
    <lineage>
        <taxon>Bacteria</taxon>
        <taxon>Pseudomonadati</taxon>
        <taxon>Thermomicrobiota</taxon>
        <taxon>Thermomicrobia</taxon>
        <taxon>Sphaerobacterales</taxon>
        <taxon>Sphaerobacterineae</taxon>
        <taxon>Sphaerobacteraceae</taxon>
        <taxon>Nitrolancea</taxon>
    </lineage>
</organism>
<keyword evidence="4" id="KW-0812">Transmembrane</keyword>
<feature type="transmembrane region" description="Helical" evidence="4">
    <location>
        <begin position="244"/>
        <end position="267"/>
    </location>
</feature>
<name>I4EEQ7_9BACT</name>
<dbReference type="InterPro" id="IPR001173">
    <property type="entry name" value="Glyco_trans_2-like"/>
</dbReference>
<dbReference type="PANTHER" id="PTHR43179:SF12">
    <property type="entry name" value="GALACTOFURANOSYLTRANSFERASE GLFT2"/>
    <property type="match status" value="1"/>
</dbReference>
<dbReference type="SUPFAM" id="SSF53448">
    <property type="entry name" value="Nucleotide-diphospho-sugar transferases"/>
    <property type="match status" value="1"/>
</dbReference>
<dbReference type="RefSeq" id="WP_008476047.1">
    <property type="nucleotide sequence ID" value="NZ_CAGS01000111.1"/>
</dbReference>
<dbReference type="CDD" id="cd04186">
    <property type="entry name" value="GT_2_like_c"/>
    <property type="match status" value="1"/>
</dbReference>
<evidence type="ECO:0000256" key="3">
    <source>
        <dbReference type="ARBA" id="ARBA00022679"/>
    </source>
</evidence>
<evidence type="ECO:0000256" key="1">
    <source>
        <dbReference type="ARBA" id="ARBA00006739"/>
    </source>
</evidence>
<protein>
    <submittedName>
        <fullName evidence="6">Glycosyltransferase (Modular protein)</fullName>
    </submittedName>
</protein>
<evidence type="ECO:0000256" key="4">
    <source>
        <dbReference type="SAM" id="Phobius"/>
    </source>
</evidence>
<accession>I4EEQ7</accession>
<evidence type="ECO:0000256" key="2">
    <source>
        <dbReference type="ARBA" id="ARBA00022676"/>
    </source>
</evidence>
<dbReference type="PANTHER" id="PTHR43179">
    <property type="entry name" value="RHAMNOSYLTRANSFERASE WBBL"/>
    <property type="match status" value="1"/>
</dbReference>